<gene>
    <name evidence="2" type="primary">Acey_s0034.g2830</name>
    <name evidence="2" type="ORF">Y032_0034g2830</name>
</gene>
<evidence type="ECO:0000256" key="1">
    <source>
        <dbReference type="SAM" id="Phobius"/>
    </source>
</evidence>
<reference evidence="3" key="1">
    <citation type="journal article" date="2015" name="Nat. Genet.">
        <title>The genome and transcriptome of the zoonotic hookworm Ancylostoma ceylanicum identify infection-specific gene families.</title>
        <authorList>
            <person name="Schwarz E.M."/>
            <person name="Hu Y."/>
            <person name="Antoshechkin I."/>
            <person name="Miller M.M."/>
            <person name="Sternberg P.W."/>
            <person name="Aroian R.V."/>
        </authorList>
    </citation>
    <scope>NUCLEOTIDE SEQUENCE</scope>
    <source>
        <strain evidence="3">HY135</strain>
    </source>
</reference>
<accession>A0A016UNU1</accession>
<dbReference type="Proteomes" id="UP000024635">
    <property type="component" value="Unassembled WGS sequence"/>
</dbReference>
<feature type="transmembrane region" description="Helical" evidence="1">
    <location>
        <begin position="58"/>
        <end position="78"/>
    </location>
</feature>
<organism evidence="2 3">
    <name type="scientific">Ancylostoma ceylanicum</name>
    <dbReference type="NCBI Taxonomy" id="53326"/>
    <lineage>
        <taxon>Eukaryota</taxon>
        <taxon>Metazoa</taxon>
        <taxon>Ecdysozoa</taxon>
        <taxon>Nematoda</taxon>
        <taxon>Chromadorea</taxon>
        <taxon>Rhabditida</taxon>
        <taxon>Rhabditina</taxon>
        <taxon>Rhabditomorpha</taxon>
        <taxon>Strongyloidea</taxon>
        <taxon>Ancylostomatidae</taxon>
        <taxon>Ancylostomatinae</taxon>
        <taxon>Ancylostoma</taxon>
    </lineage>
</organism>
<evidence type="ECO:0000313" key="3">
    <source>
        <dbReference type="Proteomes" id="UP000024635"/>
    </source>
</evidence>
<feature type="transmembrane region" description="Helical" evidence="1">
    <location>
        <begin position="20"/>
        <end position="38"/>
    </location>
</feature>
<protein>
    <submittedName>
        <fullName evidence="2">Uncharacterized protein</fullName>
    </submittedName>
</protein>
<keyword evidence="3" id="KW-1185">Reference proteome</keyword>
<comment type="caution">
    <text evidence="2">The sequence shown here is derived from an EMBL/GenBank/DDBJ whole genome shotgun (WGS) entry which is preliminary data.</text>
</comment>
<keyword evidence="1" id="KW-0472">Membrane</keyword>
<keyword evidence="1" id="KW-1133">Transmembrane helix</keyword>
<evidence type="ECO:0000313" key="2">
    <source>
        <dbReference type="EMBL" id="EYC16158.1"/>
    </source>
</evidence>
<sequence>MQPDGRRTASKGHLSHREILCQRLSLLSFATVSIIIVTNRTSERFFSGVFISIQFDSWKVFLSLCLSMVFFKLAYRFVSYEFCCYK</sequence>
<proteinExistence type="predicted"/>
<dbReference type="EMBL" id="JARK01001370">
    <property type="protein sequence ID" value="EYC16158.1"/>
    <property type="molecule type" value="Genomic_DNA"/>
</dbReference>
<name>A0A016UNU1_9BILA</name>
<dbReference type="AlphaFoldDB" id="A0A016UNU1"/>
<keyword evidence="1" id="KW-0812">Transmembrane</keyword>